<gene>
    <name evidence="1" type="ORF">FHR92_004194</name>
</gene>
<dbReference type="AlphaFoldDB" id="A0A7W3XTL7"/>
<evidence type="ECO:0000313" key="2">
    <source>
        <dbReference type="Proteomes" id="UP000567067"/>
    </source>
</evidence>
<reference evidence="1 2" key="1">
    <citation type="submission" date="2020-08" db="EMBL/GenBank/DDBJ databases">
        <title>Genomic Encyclopedia of Type Strains, Phase III (KMG-III): the genomes of soil and plant-associated and newly described type strains.</title>
        <authorList>
            <person name="Whitman W."/>
        </authorList>
    </citation>
    <scope>NUCLEOTIDE SEQUENCE [LARGE SCALE GENOMIC DNA]</scope>
    <source>
        <strain evidence="1 2">CECT 8693</strain>
    </source>
</reference>
<sequence length="37" mass="4470">MPDIFKVESFRIMGFKILINTNDAIKQFLQEQKKNKR</sequence>
<protein>
    <submittedName>
        <fullName evidence="1">Uncharacterized protein</fullName>
    </submittedName>
</protein>
<dbReference type="EMBL" id="JACJIP010000034">
    <property type="protein sequence ID" value="MBA9087709.1"/>
    <property type="molecule type" value="Genomic_DNA"/>
</dbReference>
<keyword evidence="2" id="KW-1185">Reference proteome</keyword>
<evidence type="ECO:0000313" key="1">
    <source>
        <dbReference type="EMBL" id="MBA9087709.1"/>
    </source>
</evidence>
<proteinExistence type="predicted"/>
<comment type="caution">
    <text evidence="1">The sequence shown here is derived from an EMBL/GenBank/DDBJ whole genome shotgun (WGS) entry which is preliminary data.</text>
</comment>
<name>A0A7W3XTL7_9BACL</name>
<dbReference type="Proteomes" id="UP000567067">
    <property type="component" value="Unassembled WGS sequence"/>
</dbReference>
<organism evidence="1 2">
    <name type="scientific">Fontibacillus solani</name>
    <dbReference type="NCBI Taxonomy" id="1572857"/>
    <lineage>
        <taxon>Bacteria</taxon>
        <taxon>Bacillati</taxon>
        <taxon>Bacillota</taxon>
        <taxon>Bacilli</taxon>
        <taxon>Bacillales</taxon>
        <taxon>Paenibacillaceae</taxon>
        <taxon>Fontibacillus</taxon>
    </lineage>
</organism>
<accession>A0A7W3XTL7</accession>